<keyword evidence="3" id="KW-1185">Reference proteome</keyword>
<dbReference type="InterPro" id="IPR036249">
    <property type="entry name" value="Thioredoxin-like_sf"/>
</dbReference>
<evidence type="ECO:0000259" key="1">
    <source>
        <dbReference type="Pfam" id="PF01323"/>
    </source>
</evidence>
<dbReference type="RefSeq" id="WP_045958894.1">
    <property type="nucleotide sequence ID" value="NZ_FO704551.1"/>
</dbReference>
<evidence type="ECO:0000313" key="2">
    <source>
        <dbReference type="EMBL" id="CDG21822.1"/>
    </source>
</evidence>
<proteinExistence type="predicted"/>
<dbReference type="PANTHER" id="PTHR13887:SF41">
    <property type="entry name" value="THIOREDOXIN SUPERFAMILY PROTEIN"/>
    <property type="match status" value="1"/>
</dbReference>
<reference evidence="2 3" key="1">
    <citation type="submission" date="2013-07" db="EMBL/GenBank/DDBJ databases">
        <authorList>
            <person name="Genoscope - CEA"/>
        </authorList>
    </citation>
    <scope>NUCLEOTIDE SEQUENCE [LARGE SCALE GENOMIC DNA]</scope>
    <source>
        <strain evidence="2 3">G6</strain>
    </source>
</reference>
<dbReference type="EMBL" id="FO704551">
    <property type="protein sequence ID" value="CDG21822.1"/>
    <property type="molecule type" value="Genomic_DNA"/>
</dbReference>
<gene>
    <name evidence="2" type="ORF">XPG1_2167</name>
</gene>
<evidence type="ECO:0000313" key="3">
    <source>
        <dbReference type="Proteomes" id="UP000032735"/>
    </source>
</evidence>
<dbReference type="GO" id="GO:0016491">
    <property type="term" value="F:oxidoreductase activity"/>
    <property type="evidence" value="ECO:0007669"/>
    <property type="project" value="InterPro"/>
</dbReference>
<organism evidence="2 3">
    <name type="scientific">Xenorhabdus poinarii G6</name>
    <dbReference type="NCBI Taxonomy" id="1354304"/>
    <lineage>
        <taxon>Bacteria</taxon>
        <taxon>Pseudomonadati</taxon>
        <taxon>Pseudomonadota</taxon>
        <taxon>Gammaproteobacteria</taxon>
        <taxon>Enterobacterales</taxon>
        <taxon>Morganellaceae</taxon>
        <taxon>Xenorhabdus</taxon>
    </lineage>
</organism>
<dbReference type="STRING" id="1354304.XPG1_2167"/>
<dbReference type="HOGENOM" id="CLU_069253_0_2_6"/>
<dbReference type="KEGG" id="xpo:XPG1_2167"/>
<dbReference type="InterPro" id="IPR001853">
    <property type="entry name" value="DSBA-like_thioredoxin_dom"/>
</dbReference>
<dbReference type="Gene3D" id="3.40.30.10">
    <property type="entry name" value="Glutaredoxin"/>
    <property type="match status" value="1"/>
</dbReference>
<dbReference type="SUPFAM" id="SSF52833">
    <property type="entry name" value="Thioredoxin-like"/>
    <property type="match status" value="1"/>
</dbReference>
<accession>A0A068R3I5</accession>
<dbReference type="OrthoDB" id="9799122at2"/>
<protein>
    <submittedName>
        <fullName evidence="2">Polyketide biosynthesis associated protein</fullName>
    </submittedName>
</protein>
<sequence length="212" mass="23985">MLLEIWSDYACPYCYIGKRHLEQALAEFEQAGDVQIVFRTFELDRTASRKVVNTTQQRIESKYRKDPLGAKDMINHIVSLAERSGLEMNYSTVQYSNTFDAHRLTHYAETKGAAAEMTERLFRAYFTENSVLADHVLLLQIATELGLDPVETKDVLDSDQFADVARGDETQAELQGVRGVPFFLLEDGTQLSGAQPKEALLNALRTSWISTR</sequence>
<dbReference type="PANTHER" id="PTHR13887">
    <property type="entry name" value="GLUTATHIONE S-TRANSFERASE KAPPA"/>
    <property type="match status" value="1"/>
</dbReference>
<dbReference type="Proteomes" id="UP000032735">
    <property type="component" value="Chromosome"/>
</dbReference>
<feature type="domain" description="DSBA-like thioredoxin" evidence="1">
    <location>
        <begin position="3"/>
        <end position="204"/>
    </location>
</feature>
<dbReference type="CDD" id="cd03024">
    <property type="entry name" value="DsbA_FrnE"/>
    <property type="match status" value="1"/>
</dbReference>
<dbReference type="AlphaFoldDB" id="A0A068R3I5"/>
<name>A0A068R3I5_9GAMM</name>
<dbReference type="Pfam" id="PF01323">
    <property type="entry name" value="DSBA"/>
    <property type="match status" value="1"/>
</dbReference>